<reference evidence="1" key="1">
    <citation type="submission" date="2015-07" db="EMBL/GenBank/DDBJ databases">
        <title>MeaNS - Measles Nucleotide Surveillance Program.</title>
        <authorList>
            <person name="Tran T."/>
            <person name="Druce J."/>
        </authorList>
    </citation>
    <scope>NUCLEOTIDE SEQUENCE</scope>
    <source>
        <strain evidence="1">UCB-OBI-ISO-001</strain>
        <tissue evidence="1">Gonad</tissue>
    </source>
</reference>
<dbReference type="EMBL" id="KQ419797">
    <property type="protein sequence ID" value="KOF82334.1"/>
    <property type="molecule type" value="Genomic_DNA"/>
</dbReference>
<accession>A0A0L8GZS5</accession>
<sequence>MKKLASELEVDTKTIRTAVNDDLGFKFYTRTSRHLLTEPMKAIRLDRCKKVLTYFKKNGSTVKISRTISLWMPLRTTETIDTLRSQRHLQNKTSSPDHGLWCCEHRRKKDAHLLLHAHRKGGF</sequence>
<protein>
    <submittedName>
        <fullName evidence="1">Uncharacterized protein</fullName>
    </submittedName>
</protein>
<proteinExistence type="predicted"/>
<evidence type="ECO:0000313" key="1">
    <source>
        <dbReference type="EMBL" id="KOF82334.1"/>
    </source>
</evidence>
<name>A0A0L8GZS5_OCTBM</name>
<gene>
    <name evidence="1" type="ORF">OCBIM_22025432mg</name>
</gene>
<dbReference type="AlphaFoldDB" id="A0A0L8GZS5"/>
<organism evidence="1">
    <name type="scientific">Octopus bimaculoides</name>
    <name type="common">California two-spotted octopus</name>
    <dbReference type="NCBI Taxonomy" id="37653"/>
    <lineage>
        <taxon>Eukaryota</taxon>
        <taxon>Metazoa</taxon>
        <taxon>Spiralia</taxon>
        <taxon>Lophotrochozoa</taxon>
        <taxon>Mollusca</taxon>
        <taxon>Cephalopoda</taxon>
        <taxon>Coleoidea</taxon>
        <taxon>Octopodiformes</taxon>
        <taxon>Octopoda</taxon>
        <taxon>Incirrata</taxon>
        <taxon>Octopodidae</taxon>
        <taxon>Octopus</taxon>
    </lineage>
</organism>